<dbReference type="AlphaFoldDB" id="A0A5C6LVB7"/>
<evidence type="ECO:0000313" key="2">
    <source>
        <dbReference type="Proteomes" id="UP000318815"/>
    </source>
</evidence>
<dbReference type="OrthoDB" id="668034at2"/>
<accession>A0A5C6LVB7</accession>
<proteinExistence type="predicted"/>
<organism evidence="1 2">
    <name type="scientific">Chitinophaga pinensis</name>
    <dbReference type="NCBI Taxonomy" id="79329"/>
    <lineage>
        <taxon>Bacteria</taxon>
        <taxon>Pseudomonadati</taxon>
        <taxon>Bacteroidota</taxon>
        <taxon>Chitinophagia</taxon>
        <taxon>Chitinophagales</taxon>
        <taxon>Chitinophagaceae</taxon>
        <taxon>Chitinophaga</taxon>
    </lineage>
</organism>
<dbReference type="EMBL" id="VOHS01000008">
    <property type="protein sequence ID" value="TWW00440.1"/>
    <property type="molecule type" value="Genomic_DNA"/>
</dbReference>
<keyword evidence="2" id="KW-1185">Reference proteome</keyword>
<protein>
    <submittedName>
        <fullName evidence="1">Uncharacterized protein</fullName>
    </submittedName>
</protein>
<dbReference type="RefSeq" id="WP_146305038.1">
    <property type="nucleotide sequence ID" value="NZ_VOHS01000008.1"/>
</dbReference>
<gene>
    <name evidence="1" type="ORF">FEF09_10335</name>
</gene>
<reference evidence="1 2" key="1">
    <citation type="submission" date="2019-08" db="EMBL/GenBank/DDBJ databases">
        <title>Whole genome sequencing of chitin degrading bacteria Chitinophaga pinensis YS16.</title>
        <authorList>
            <person name="Singh R.P."/>
            <person name="Manchanda G."/>
            <person name="Maurya I.K."/>
            <person name="Joshi N.K."/>
            <person name="Srivastava A.K."/>
        </authorList>
    </citation>
    <scope>NUCLEOTIDE SEQUENCE [LARGE SCALE GENOMIC DNA]</scope>
    <source>
        <strain evidence="1 2">YS-16</strain>
    </source>
</reference>
<dbReference type="Proteomes" id="UP000318815">
    <property type="component" value="Unassembled WGS sequence"/>
</dbReference>
<evidence type="ECO:0000313" key="1">
    <source>
        <dbReference type="EMBL" id="TWW00440.1"/>
    </source>
</evidence>
<comment type="caution">
    <text evidence="1">The sequence shown here is derived from an EMBL/GenBank/DDBJ whole genome shotgun (WGS) entry which is preliminary data.</text>
</comment>
<name>A0A5C6LVB7_9BACT</name>
<sequence>MKPLSAMILISSLLMVAPGCSKNDVQEKTILQKGLRGKIVYSSCATTVVQVMNKDIGTDWTNCHDQKTYQHIIGVNIINRNGIAAEAEFNFNIIEREPEMKCDMGDCGPINYETIVITGN</sequence>